<dbReference type="EMBL" id="AP023094">
    <property type="protein sequence ID" value="BCE48667.1"/>
    <property type="molecule type" value="Genomic_DNA"/>
</dbReference>
<gene>
    <name evidence="3" type="ORF">XF10B_49810</name>
    <name evidence="1" type="ORF">XF1B_50840</name>
    <name evidence="2" type="ORF">XF4B_50160</name>
</gene>
<proteinExistence type="predicted"/>
<organism evidence="2">
    <name type="scientific">Bradyrhizobium diazoefficiens</name>
    <dbReference type="NCBI Taxonomy" id="1355477"/>
    <lineage>
        <taxon>Bacteria</taxon>
        <taxon>Pseudomonadati</taxon>
        <taxon>Pseudomonadota</taxon>
        <taxon>Alphaproteobacteria</taxon>
        <taxon>Hyphomicrobiales</taxon>
        <taxon>Nitrobacteraceae</taxon>
        <taxon>Bradyrhizobium</taxon>
    </lineage>
</organism>
<dbReference type="EMBL" id="AP023099">
    <property type="protein sequence ID" value="BCE92183.1"/>
    <property type="molecule type" value="Genomic_DNA"/>
</dbReference>
<evidence type="ECO:0000313" key="2">
    <source>
        <dbReference type="EMBL" id="BCE48667.1"/>
    </source>
</evidence>
<sequence>MTVVFVYVNTAKQVGDVNHIKVFAALDAAETCLGRTILRGWPRVRRDRAVSVVPRRCKNPQRLRAGGVFQIMIRFWQWQIDSSQCPAAIVNWFTDCKRKAH</sequence>
<evidence type="ECO:0000313" key="3">
    <source>
        <dbReference type="EMBL" id="BCE92183.1"/>
    </source>
</evidence>
<reference evidence="1" key="1">
    <citation type="submission" date="2020-05" db="EMBL/GenBank/DDBJ databases">
        <title>Complete genome sequence of Bradyrhizobium diazoefficiens XF1 isolated from soybean nodule.</title>
        <authorList>
            <person name="Noda R."/>
            <person name="Kakizaki K."/>
            <person name="Minamisawa K."/>
        </authorList>
    </citation>
    <scope>NUCLEOTIDE SEQUENCE</scope>
    <source>
        <strain evidence="1">XF1</strain>
    </source>
</reference>
<dbReference type="EMBL" id="AP023091">
    <property type="protein sequence ID" value="BCE22403.1"/>
    <property type="molecule type" value="Genomic_DNA"/>
</dbReference>
<protein>
    <submittedName>
        <fullName evidence="2">Uncharacterized protein</fullName>
    </submittedName>
</protein>
<reference evidence="2" key="3">
    <citation type="submission" date="2020-05" db="EMBL/GenBank/DDBJ databases">
        <title>Complete genome sequence of Bradyrhizobium diazoefficiens XF4 isolated from soybean nodule.</title>
        <authorList>
            <person name="Noda R."/>
            <person name="Kakizaki K."/>
            <person name="Minamisawa K."/>
        </authorList>
    </citation>
    <scope>NUCLEOTIDE SEQUENCE</scope>
    <source>
        <strain evidence="2">XF4</strain>
    </source>
</reference>
<dbReference type="AlphaFoldDB" id="A0A809ZAK3"/>
<reference evidence="3" key="2">
    <citation type="submission" date="2020-05" db="EMBL/GenBank/DDBJ databases">
        <title>Complete genome sequence of Bradyrhizobium diazoefficiens XF10 isolated from soybean nodule.</title>
        <authorList>
            <person name="Noda R."/>
            <person name="Kakizaki K."/>
            <person name="Minamisawa K."/>
        </authorList>
    </citation>
    <scope>NUCLEOTIDE SEQUENCE</scope>
    <source>
        <strain evidence="3">XF10</strain>
    </source>
</reference>
<accession>A0A809ZAK3</accession>
<name>A0A809ZAK3_9BRAD</name>
<evidence type="ECO:0000313" key="1">
    <source>
        <dbReference type="EMBL" id="BCE22403.1"/>
    </source>
</evidence>